<keyword evidence="2 3" id="KW-0120">Carbon dioxide fixation</keyword>
<comment type="miscellaneous">
    <text evidence="3">The basic functional RuBisCO is composed of a large chain homodimer in a 'head-to-tail' conformation. In form I RuBisCO this homodimer is arranged in a barrel-like tetramer with the small subunits forming a tetrameric 'cap' on each end of the 'barrel'.</text>
</comment>
<dbReference type="EMBL" id="NRRY01000008">
    <property type="protein sequence ID" value="MBK1618260.1"/>
    <property type="molecule type" value="Genomic_DNA"/>
</dbReference>
<feature type="domain" description="Ribulose bisphosphate carboxylase small subunit" evidence="4">
    <location>
        <begin position="15"/>
        <end position="112"/>
    </location>
</feature>
<dbReference type="GO" id="GO:0019253">
    <property type="term" value="P:reductive pentose-phosphate cycle"/>
    <property type="evidence" value="ECO:0007669"/>
    <property type="project" value="UniProtKB-UniRule"/>
</dbReference>
<dbReference type="HAMAP" id="MF_00859">
    <property type="entry name" value="RuBisCO_S_bact"/>
    <property type="match status" value="1"/>
</dbReference>
<keyword evidence="6" id="KW-1185">Reference proteome</keyword>
<dbReference type="InterPro" id="IPR036385">
    <property type="entry name" value="RuBisCO_ssu_sf"/>
</dbReference>
<dbReference type="CDD" id="cd03527">
    <property type="entry name" value="RuBisCO_small"/>
    <property type="match status" value="1"/>
</dbReference>
<dbReference type="PANTHER" id="PTHR31262">
    <property type="entry name" value="RIBULOSE BISPHOSPHATE CARBOXYLASE SMALL CHAIN 1, CHLOROPLASTIC"/>
    <property type="match status" value="1"/>
</dbReference>
<evidence type="ECO:0000313" key="6">
    <source>
        <dbReference type="Proteomes" id="UP001138768"/>
    </source>
</evidence>
<sequence>MSLQATMGDYQTKKTLETFGFLPPLSQQEIYDQIAYIIAQGWTPAIEHVHPSGSMDDYWTMWKLPFFGEQDLGNVAAELEACHRSYPDHHVRLTGYDNYTQSQGSCFVVFHGRG</sequence>
<organism evidence="5 6">
    <name type="scientific">Lamprobacter modestohalophilus</name>
    <dbReference type="NCBI Taxonomy" id="1064514"/>
    <lineage>
        <taxon>Bacteria</taxon>
        <taxon>Pseudomonadati</taxon>
        <taxon>Pseudomonadota</taxon>
        <taxon>Gammaproteobacteria</taxon>
        <taxon>Chromatiales</taxon>
        <taxon>Chromatiaceae</taxon>
        <taxon>Lamprobacter</taxon>
    </lineage>
</organism>
<name>A0A9X0W7I8_9GAMM</name>
<accession>A0A9X0W7I8</accession>
<proteinExistence type="inferred from homology"/>
<protein>
    <recommendedName>
        <fullName evidence="3">Ribulose bisphosphate carboxylase small subunit</fullName>
        <shortName evidence="3">RuBisCO small subunit</shortName>
    </recommendedName>
</protein>
<evidence type="ECO:0000313" key="5">
    <source>
        <dbReference type="EMBL" id="MBK1618260.1"/>
    </source>
</evidence>
<comment type="function">
    <text evidence="3">RuBisCO catalyzes two reactions: the carboxylation of D-ribulose 1,5-bisphosphate, the primary event in carbon dioxide fixation, as well as the oxidative fragmentation of the pentose substrate. Both reactions occur simultaneously and in competition at the same active site. Although the small subunit is not catalytic it is essential for maximal activity.</text>
</comment>
<dbReference type="Pfam" id="PF00101">
    <property type="entry name" value="RuBisCO_small"/>
    <property type="match status" value="1"/>
</dbReference>
<reference evidence="5 6" key="1">
    <citation type="journal article" date="2020" name="Microorganisms">
        <title>Osmotic Adaptation and Compatible Solute Biosynthesis of Phototrophic Bacteria as Revealed from Genome Analyses.</title>
        <authorList>
            <person name="Imhoff J.F."/>
            <person name="Rahn T."/>
            <person name="Kunzel S."/>
            <person name="Keller A."/>
            <person name="Neulinger S.C."/>
        </authorList>
    </citation>
    <scope>NUCLEOTIDE SEQUENCE [LARGE SCALE GENOMIC DNA]</scope>
    <source>
        <strain evidence="5 6">DSM 25653</strain>
    </source>
</reference>
<dbReference type="SUPFAM" id="SSF55239">
    <property type="entry name" value="RuBisCO, small subunit"/>
    <property type="match status" value="1"/>
</dbReference>
<dbReference type="Gene3D" id="3.30.190.10">
    <property type="entry name" value="Ribulose bisphosphate carboxylase, small subunit"/>
    <property type="match status" value="1"/>
</dbReference>
<dbReference type="AlphaFoldDB" id="A0A9X0W7I8"/>
<evidence type="ECO:0000256" key="2">
    <source>
        <dbReference type="ARBA" id="ARBA00023300"/>
    </source>
</evidence>
<dbReference type="RefSeq" id="WP_200241217.1">
    <property type="nucleotide sequence ID" value="NZ_NRRY01000008.1"/>
</dbReference>
<evidence type="ECO:0000256" key="3">
    <source>
        <dbReference type="HAMAP-Rule" id="MF_00859"/>
    </source>
</evidence>
<evidence type="ECO:0000256" key="1">
    <source>
        <dbReference type="ARBA" id="ARBA00022567"/>
    </source>
</evidence>
<dbReference type="Proteomes" id="UP001138768">
    <property type="component" value="Unassembled WGS sequence"/>
</dbReference>
<comment type="subunit">
    <text evidence="3">Heterohexadecamer of 8 large and 8 small subunits.</text>
</comment>
<dbReference type="SMART" id="SM00961">
    <property type="entry name" value="RuBisCO_small"/>
    <property type="match status" value="1"/>
</dbReference>
<comment type="caution">
    <text evidence="5">The sequence shown here is derived from an EMBL/GenBank/DDBJ whole genome shotgun (WGS) entry which is preliminary data.</text>
</comment>
<keyword evidence="1 3" id="KW-0113">Calvin cycle</keyword>
<gene>
    <name evidence="3" type="primary">cbbS</name>
    <name evidence="5" type="ORF">CKO42_07355</name>
</gene>
<dbReference type="InterPro" id="IPR024681">
    <property type="entry name" value="RuBisCO_ssu"/>
</dbReference>
<comment type="similarity">
    <text evidence="3">Belongs to the RuBisCO small chain family.</text>
</comment>
<dbReference type="InterPro" id="IPR000894">
    <property type="entry name" value="RuBisCO_ssu_dom"/>
</dbReference>
<evidence type="ECO:0000259" key="4">
    <source>
        <dbReference type="SMART" id="SM00961"/>
    </source>
</evidence>
<dbReference type="GO" id="GO:0016984">
    <property type="term" value="F:ribulose-bisphosphate carboxylase activity"/>
    <property type="evidence" value="ECO:0007669"/>
    <property type="project" value="UniProtKB-UniRule"/>
</dbReference>